<dbReference type="PANTHER" id="PTHR41252:SF1">
    <property type="entry name" value="BLR2505 PROTEIN"/>
    <property type="match status" value="1"/>
</dbReference>
<keyword evidence="3" id="KW-1185">Reference proteome</keyword>
<evidence type="ECO:0000313" key="2">
    <source>
        <dbReference type="EMBL" id="TYT25952.1"/>
    </source>
</evidence>
<reference evidence="2 3" key="1">
    <citation type="submission" date="2019-08" db="EMBL/GenBank/DDBJ databases">
        <title>Luteimonas viscosus sp. nov., isolated from soil of a sunflower field.</title>
        <authorList>
            <person name="Jianli Z."/>
            <person name="Ying Z."/>
        </authorList>
    </citation>
    <scope>NUCLEOTIDE SEQUENCE [LARGE SCALE GENOMIC DNA]</scope>
    <source>
        <strain evidence="2 3">XBU10</strain>
    </source>
</reference>
<accession>A0A5D4XSK3</accession>
<dbReference type="OrthoDB" id="129343at2"/>
<dbReference type="InterPro" id="IPR037401">
    <property type="entry name" value="SnoaL-like"/>
</dbReference>
<dbReference type="SUPFAM" id="SSF54427">
    <property type="entry name" value="NTF2-like"/>
    <property type="match status" value="1"/>
</dbReference>
<proteinExistence type="predicted"/>
<dbReference type="Pfam" id="PF12680">
    <property type="entry name" value="SnoaL_2"/>
    <property type="match status" value="1"/>
</dbReference>
<evidence type="ECO:0000259" key="1">
    <source>
        <dbReference type="Pfam" id="PF12680"/>
    </source>
</evidence>
<dbReference type="RefSeq" id="WP_149102502.1">
    <property type="nucleotide sequence ID" value="NZ_VTFT01000001.1"/>
</dbReference>
<dbReference type="Proteomes" id="UP000324973">
    <property type="component" value="Unassembled WGS sequence"/>
</dbReference>
<gene>
    <name evidence="2" type="ORF">FZO89_06630</name>
</gene>
<name>A0A5D4XSK3_9GAMM</name>
<dbReference type="PANTHER" id="PTHR41252">
    <property type="entry name" value="BLR2505 PROTEIN"/>
    <property type="match status" value="1"/>
</dbReference>
<dbReference type="EMBL" id="VTFT01000001">
    <property type="protein sequence ID" value="TYT25952.1"/>
    <property type="molecule type" value="Genomic_DNA"/>
</dbReference>
<dbReference type="AlphaFoldDB" id="A0A5D4XSK3"/>
<comment type="caution">
    <text evidence="2">The sequence shown here is derived from an EMBL/GenBank/DDBJ whole genome shotgun (WGS) entry which is preliminary data.</text>
</comment>
<dbReference type="Gene3D" id="3.10.450.50">
    <property type="match status" value="1"/>
</dbReference>
<dbReference type="InterPro" id="IPR032710">
    <property type="entry name" value="NTF2-like_dom_sf"/>
</dbReference>
<protein>
    <submittedName>
        <fullName evidence="2">Nuclear transport factor 2 family protein</fullName>
    </submittedName>
</protein>
<feature type="domain" description="SnoaL-like" evidence="1">
    <location>
        <begin position="13"/>
        <end position="107"/>
    </location>
</feature>
<sequence length="115" mass="12893">MSEQNKTTLQTANAAIRRGDNEGFLAFCTEDIQWTTVGGETLDGKQAVRQWMRANYTKPPRFTVTDLVAEGELVVAIGEITMGDEAGNEVTSAYSDIWRFRDGRMAELRAFVIER</sequence>
<evidence type="ECO:0000313" key="3">
    <source>
        <dbReference type="Proteomes" id="UP000324973"/>
    </source>
</evidence>
<organism evidence="2 3">
    <name type="scientific">Luteimonas viscosa</name>
    <dbReference type="NCBI Taxonomy" id="1132694"/>
    <lineage>
        <taxon>Bacteria</taxon>
        <taxon>Pseudomonadati</taxon>
        <taxon>Pseudomonadota</taxon>
        <taxon>Gammaproteobacteria</taxon>
        <taxon>Lysobacterales</taxon>
        <taxon>Lysobacteraceae</taxon>
        <taxon>Luteimonas</taxon>
    </lineage>
</organism>